<dbReference type="InterPro" id="IPR050122">
    <property type="entry name" value="RTK"/>
</dbReference>
<dbReference type="Gene3D" id="1.10.510.10">
    <property type="entry name" value="Transferase(Phosphotransferase) domain 1"/>
    <property type="match status" value="1"/>
</dbReference>
<feature type="domain" description="Fibronectin type-III" evidence="19">
    <location>
        <begin position="1629"/>
        <end position="1729"/>
    </location>
</feature>
<organism evidence="21 22">
    <name type="scientific">Caenorhabditis auriculariae</name>
    <dbReference type="NCBI Taxonomy" id="2777116"/>
    <lineage>
        <taxon>Eukaryota</taxon>
        <taxon>Metazoa</taxon>
        <taxon>Ecdysozoa</taxon>
        <taxon>Nematoda</taxon>
        <taxon>Chromadorea</taxon>
        <taxon>Rhabditida</taxon>
        <taxon>Rhabditina</taxon>
        <taxon>Rhabditomorpha</taxon>
        <taxon>Rhabditoidea</taxon>
        <taxon>Rhabditidae</taxon>
        <taxon>Peloderinae</taxon>
        <taxon>Caenorhabditis</taxon>
    </lineage>
</organism>
<dbReference type="PRINTS" id="PR00109">
    <property type="entry name" value="TYRKINASE"/>
</dbReference>
<dbReference type="InterPro" id="IPR008266">
    <property type="entry name" value="Tyr_kinase_AS"/>
</dbReference>
<proteinExistence type="predicted"/>
<dbReference type="GO" id="GO:0005634">
    <property type="term" value="C:nucleus"/>
    <property type="evidence" value="ECO:0007669"/>
    <property type="project" value="UniProtKB-SubCell"/>
</dbReference>
<dbReference type="InterPro" id="IPR003961">
    <property type="entry name" value="FN3_dom"/>
</dbReference>
<dbReference type="InterPro" id="IPR013783">
    <property type="entry name" value="Ig-like_fold"/>
</dbReference>
<evidence type="ECO:0000256" key="15">
    <source>
        <dbReference type="ARBA" id="ARBA00023180"/>
    </source>
</evidence>
<reference evidence="21" key="1">
    <citation type="submission" date="2020-10" db="EMBL/GenBank/DDBJ databases">
        <authorList>
            <person name="Kikuchi T."/>
        </authorList>
    </citation>
    <scope>NUCLEOTIDE SEQUENCE</scope>
    <source>
        <strain evidence="21">NKZ352</strain>
    </source>
</reference>
<evidence type="ECO:0000259" key="19">
    <source>
        <dbReference type="PROSITE" id="PS50853"/>
    </source>
</evidence>
<dbReference type="InterPro" id="IPR036388">
    <property type="entry name" value="WH-like_DNA-bd_sf"/>
</dbReference>
<dbReference type="Gene3D" id="1.10.10.10">
    <property type="entry name" value="Winged helix-like DNA-binding domain superfamily/Winged helix DNA-binding domain"/>
    <property type="match status" value="1"/>
</dbReference>
<evidence type="ECO:0000256" key="7">
    <source>
        <dbReference type="ARBA" id="ARBA00022729"/>
    </source>
</evidence>
<dbReference type="PROSITE" id="PS50853">
    <property type="entry name" value="FN3"/>
    <property type="match status" value="3"/>
</dbReference>
<evidence type="ECO:0000256" key="12">
    <source>
        <dbReference type="ARBA" id="ARBA00022989"/>
    </source>
</evidence>
<dbReference type="Pfam" id="PF00292">
    <property type="entry name" value="PAX"/>
    <property type="match status" value="1"/>
</dbReference>
<dbReference type="PANTHER" id="PTHR24416">
    <property type="entry name" value="TYROSINE-PROTEIN KINASE RECEPTOR"/>
    <property type="match status" value="1"/>
</dbReference>
<keyword evidence="14" id="KW-0675">Receptor</keyword>
<evidence type="ECO:0000313" key="21">
    <source>
        <dbReference type="EMBL" id="CAD6187090.1"/>
    </source>
</evidence>
<dbReference type="PROSITE" id="PS50011">
    <property type="entry name" value="PROTEIN_KINASE_DOM"/>
    <property type="match status" value="1"/>
</dbReference>
<evidence type="ECO:0000256" key="3">
    <source>
        <dbReference type="ARBA" id="ARBA00011902"/>
    </source>
</evidence>
<name>A0A8S1H184_9PELO</name>
<keyword evidence="22" id="KW-1185">Reference proteome</keyword>
<keyword evidence="15" id="KW-0325">Glycoprotein</keyword>
<dbReference type="EC" id="2.7.10.1" evidence="3"/>
<dbReference type="Pfam" id="PF07714">
    <property type="entry name" value="PK_Tyr_Ser-Thr"/>
    <property type="match status" value="1"/>
</dbReference>
<dbReference type="Proteomes" id="UP000835052">
    <property type="component" value="Unassembled WGS sequence"/>
</dbReference>
<feature type="compositionally biased region" description="Low complexity" evidence="16">
    <location>
        <begin position="2314"/>
        <end position="2326"/>
    </location>
</feature>
<dbReference type="Gene3D" id="2.60.40.10">
    <property type="entry name" value="Immunoglobulins"/>
    <property type="match status" value="2"/>
</dbReference>
<dbReference type="InterPro" id="IPR058726">
    <property type="entry name" value="Roller3_N"/>
</dbReference>
<keyword evidence="6" id="KW-0563">Paired box</keyword>
<dbReference type="GO" id="GO:0005524">
    <property type="term" value="F:ATP binding"/>
    <property type="evidence" value="ECO:0007669"/>
    <property type="project" value="UniProtKB-KW"/>
</dbReference>
<evidence type="ECO:0000256" key="6">
    <source>
        <dbReference type="ARBA" id="ARBA00022724"/>
    </source>
</evidence>
<evidence type="ECO:0000256" key="8">
    <source>
        <dbReference type="ARBA" id="ARBA00022737"/>
    </source>
</evidence>
<feature type="compositionally biased region" description="Polar residues" evidence="16">
    <location>
        <begin position="2271"/>
        <end position="2306"/>
    </location>
</feature>
<dbReference type="InterPro" id="IPR011009">
    <property type="entry name" value="Kinase-like_dom_sf"/>
</dbReference>
<evidence type="ECO:0000256" key="11">
    <source>
        <dbReference type="ARBA" id="ARBA00022840"/>
    </source>
</evidence>
<dbReference type="CDD" id="cd00063">
    <property type="entry name" value="FN3"/>
    <property type="match status" value="2"/>
</dbReference>
<protein>
    <recommendedName>
        <fullName evidence="3">receptor protein-tyrosine kinase</fullName>
        <ecNumber evidence="3">2.7.10.1</ecNumber>
    </recommendedName>
</protein>
<dbReference type="FunFam" id="2.60.40.10:FF:002356">
    <property type="entry name" value="Protein roller-3"/>
    <property type="match status" value="1"/>
</dbReference>
<dbReference type="SMART" id="SM00060">
    <property type="entry name" value="FN3"/>
    <property type="match status" value="3"/>
</dbReference>
<dbReference type="PANTHER" id="PTHR24416:SF525">
    <property type="entry name" value="INSULIN-LIKE RECEPTOR"/>
    <property type="match status" value="1"/>
</dbReference>
<dbReference type="InterPro" id="IPR001523">
    <property type="entry name" value="Paired_dom"/>
</dbReference>
<keyword evidence="7" id="KW-0732">Signal</keyword>
<evidence type="ECO:0000256" key="16">
    <source>
        <dbReference type="SAM" id="MobiDB-lite"/>
    </source>
</evidence>
<dbReference type="EMBL" id="CAJGYM010000005">
    <property type="protein sequence ID" value="CAD6187090.1"/>
    <property type="molecule type" value="Genomic_DNA"/>
</dbReference>
<keyword evidence="4" id="KW-0808">Transferase</keyword>
<dbReference type="GO" id="GO:0007169">
    <property type="term" value="P:cell surface receptor protein tyrosine kinase signaling pathway"/>
    <property type="evidence" value="ECO:0007669"/>
    <property type="project" value="TreeGrafter"/>
</dbReference>
<dbReference type="Pfam" id="PF25494">
    <property type="entry name" value="Beta-prop_Rol-3"/>
    <property type="match status" value="1"/>
</dbReference>
<dbReference type="SUPFAM" id="SSF49265">
    <property type="entry name" value="Fibronectin type III"/>
    <property type="match status" value="3"/>
</dbReference>
<feature type="region of interest" description="Disordered" evidence="16">
    <location>
        <begin position="2133"/>
        <end position="2176"/>
    </location>
</feature>
<evidence type="ECO:0000256" key="13">
    <source>
        <dbReference type="ARBA" id="ARBA00023136"/>
    </source>
</evidence>
<evidence type="ECO:0000256" key="9">
    <source>
        <dbReference type="ARBA" id="ARBA00022741"/>
    </source>
</evidence>
<dbReference type="PROSITE" id="PS51057">
    <property type="entry name" value="PAIRED_2"/>
    <property type="match status" value="1"/>
</dbReference>
<keyword evidence="8" id="KW-0677">Repeat</keyword>
<dbReference type="InterPro" id="IPR001245">
    <property type="entry name" value="Ser-Thr/Tyr_kinase_cat_dom"/>
</dbReference>
<feature type="domain" description="Fibronectin type-III" evidence="19">
    <location>
        <begin position="1399"/>
        <end position="1513"/>
    </location>
</feature>
<accession>A0A8S1H184</accession>
<keyword evidence="9" id="KW-0547">Nucleotide-binding</keyword>
<dbReference type="Pfam" id="PF26432">
    <property type="entry name" value="Roller3_N"/>
    <property type="match status" value="1"/>
</dbReference>
<evidence type="ECO:0000256" key="14">
    <source>
        <dbReference type="ARBA" id="ARBA00023170"/>
    </source>
</evidence>
<feature type="region of interest" description="Disordered" evidence="16">
    <location>
        <begin position="2271"/>
        <end position="2333"/>
    </location>
</feature>
<sequence length="2491" mass="276163">MKRKPPSLIKFATTFKRYAVRSTANPARQYQCKQGCADLDERESHCAEKCVEGEVVSLSCHQGCHAVLQYFLSQAQAVFMQARINMEIVEEKMKLKWEFPETVQQDLQEIATADVFWFAQTRPLHGKLGWRWSSLPAGVRLALSYRNEVLVTRSTTYQMPPSAMSSFVEIVGQLQLSEEKLAVCYKSNQPMQKFRLSLVTLDGNALTAEETVSNKTTNFGCHMFSNLPKENCCGVTVHAVDDSGALTSEASTKLSYFSNAVETQLTDVTNQLVLSNGSHLISAAFDEYLLSEAPNFSDFQVPAGDSVSALLGLSESSLLVGSSKGGLWMVQANSNETSLENSPISIELKAPAEDAFRITQIELDRVQKEIYFVLAKKGFSRCSFGVTEITNCITILNSDPINPVVQIAVDATNGFVYTLNGNENVHQIEMFALNVTGEQMISGARILTDLSPSKAIFFDDDGFNLLSALKNGSIVGLNVVTDKVSMVRSEGFGDAPIDEICFYSENTQQGDSIKSRYLYPSALTAFGFVENKNLKPRMMAVDAIGLTVSDKSARVTWTNAKNMPFQGKPWRKHVYELTVTTSELPDAPTTKTSTEETDITVLVVPNADYKAQVKVCSCGFCSTPTETTNTAFVDLNNELPYVFVKSHSDDALNMLGFKTSVDDSVITIKKLTGLLAFDNSTKMIYTAGESSIGIYRRDIAEGSELKPFLEGVPVDFLSILPSQAMLIMGSSYRIVAYRLTGTFEYEVKQFLMSFDKVIFVTKSGSMVQTDRNLRPINVIYSSDRVDAIVSILSSPISHLFKFNGEIRTTDSDKSQLIWSVEPEQPPGRILYKLSIFRDKMGLEAPLTSVQTENVYTIPAEILASWSSAQRFDVSIQAISPWMSVMQNRTGLVAPIKPPTQPTDTRIYATQQKTVDGPRALISYFWTPPKEWNGSPYQYIVNCTKDDATTNGGALSSSIMHYSFTVKSGKVQCQVAASNEPGNVGMFSEALVIDSSELKPLVKLFAIDSTNSLLAITNITRDDTHREKRQVVQEPKMEYQAIAFIGEDLFAVRKETDSVQPLLVQIDTNNIENIVHKLSIGGDVTKIEAMTSDWVGNRLLFVSGSALYQLSLEPFLSTSLLTPYQLMNLSSGATEAKQLTFDPFKNTAFLLTRNGSLFSLNLNTNVETNLALTVECLASQTITWMMAEFTWNRASSPKLYALTWNGLISFDLAENNACSEVRIDWSKFGERGLKAISSFALADKLFIFVTSSEMLIYDRDSVSPISIANPPLKQILAVSQSSQPYPDRTCFEMPSSKGIQFTIVNERKTGAFLEVAKSSAAQACDDISMPQTQYEVYFTRKNTDKTKLVRSFSDKIHIENGILDKETDYDVTVAWLNRYSPPSGISPTLAFRTGFGYPSSPREPRAISVSPDTVYLYWHLPETLNAPITEIKYKISQQAAGLTSPTSVAVIPLAETSPSSNATSDLASCLVSPCRVKIANLRPSNEYKFWITAFHISHLNATFLQDDDAVSPEAVAHTLDIPGTLRPDNITGSSLLLRWNGLQPELPPSTLSVQYKESGDFNDWRAPSNATFDPTLSTVLVLINNLLSATSYDYRFVAAYTGTYIVDGKVLAYREEYFQGVQQIRTKAGVPTAPVSVESRMDEEGWIVAWKIPLSDGGSPITSYAVEMRLNNTAEWEIAERGLDGWKLWWRPAKTDNPQIDWEFRVRAANVEGFGAYAYSEAHREEAVESSDGILLYVLIACTILLICALVFLICFIRRTRRAAKEKEREAEDERNCINLEQMTSLPPSEMHPLPPEISNELKNLPHMTKADLQISRLIDDGTYGEVFEGVALKVPMTGKRMVKVAIKTLRSESSSFERMTLIKEAILLNNIDHPNIIKQLGVCMELGGEFIILELLEGGDLLSFLRSSVPTESQASELSLRDLLAMSTDIARGMSYLETLPLIHRDLSAKNCLINSRSSSIRVTKLELSLARSLRNVELVQHRAGEFPQIRWMAPEVLKEQLFSAKSDVWAFGVVLFEIFSLGKVPYSGMDNSEVITSVRNGGTMKKPLYCPEKLFKLINQCWSFDTAKRPRFSQILKFFESLREKMEFQEDEPFQSVEGHYNTIFETSHDSTMSENLDLQKDNSSNCYNRSFGGFEKNSDDPDRQIALPTRKSASKPSIIRSLRKEKSKPRTLPTMEELDVRAHSLPRPLSVHSADTLSTDYAASSSPLHSPTFNVQHNHRQPQSFNLAHSISSPNAAYEMPKSRFSAAAVQGIDNDGYETTSGSINLSKSWTGESSSAPQNSHPSNLLSLHANSPNSRGLIQNVSASRRGRPTSSAASGASANSYENSRRSRVSQNGFRHLYPSGNQIPFGGTPKAWVTWVLTLSLLLFSPCCNRLPFSGSSGTVSKQPDFGWYGKFPANICAGARQTTNHIIAGSNIESLRSAPFRDMDQCFSELTPPPAWSNSPSGSETSKVGEVNQLGGVFVNGRPLPLSLRYRIIELSQHGVRPC</sequence>
<evidence type="ECO:0000256" key="10">
    <source>
        <dbReference type="ARBA" id="ARBA00022777"/>
    </source>
</evidence>
<keyword evidence="10" id="KW-0418">Kinase</keyword>
<feature type="domain" description="Fibronectin type-III" evidence="19">
    <location>
        <begin position="1520"/>
        <end position="1623"/>
    </location>
</feature>
<dbReference type="InterPro" id="IPR009057">
    <property type="entry name" value="Homeodomain-like_sf"/>
</dbReference>
<dbReference type="GO" id="GO:0043235">
    <property type="term" value="C:receptor complex"/>
    <property type="evidence" value="ECO:0007669"/>
    <property type="project" value="TreeGrafter"/>
</dbReference>
<dbReference type="CDD" id="cd00192">
    <property type="entry name" value="PTKc"/>
    <property type="match status" value="1"/>
</dbReference>
<evidence type="ECO:0000256" key="17">
    <source>
        <dbReference type="SAM" id="Phobius"/>
    </source>
</evidence>
<dbReference type="FunFam" id="2.60.40.10:FF:002168">
    <property type="entry name" value="Protein roller-3"/>
    <property type="match status" value="1"/>
</dbReference>
<dbReference type="GO" id="GO:0004714">
    <property type="term" value="F:transmembrane receptor protein tyrosine kinase activity"/>
    <property type="evidence" value="ECO:0007669"/>
    <property type="project" value="UniProtKB-EC"/>
</dbReference>
<evidence type="ECO:0000313" key="22">
    <source>
        <dbReference type="Proteomes" id="UP000835052"/>
    </source>
</evidence>
<evidence type="ECO:0000259" key="18">
    <source>
        <dbReference type="PROSITE" id="PS50011"/>
    </source>
</evidence>
<dbReference type="GO" id="GO:0003677">
    <property type="term" value="F:DNA binding"/>
    <property type="evidence" value="ECO:0007669"/>
    <property type="project" value="InterPro"/>
</dbReference>
<feature type="domain" description="Protein kinase" evidence="18">
    <location>
        <begin position="1812"/>
        <end position="2083"/>
    </location>
</feature>
<evidence type="ECO:0000256" key="5">
    <source>
        <dbReference type="ARBA" id="ARBA00022692"/>
    </source>
</evidence>
<dbReference type="SUPFAM" id="SSF46689">
    <property type="entry name" value="Homeodomain-like"/>
    <property type="match status" value="1"/>
</dbReference>
<dbReference type="PRINTS" id="PR00027">
    <property type="entry name" value="PAIREDBOX"/>
</dbReference>
<dbReference type="InterPro" id="IPR000719">
    <property type="entry name" value="Prot_kinase_dom"/>
</dbReference>
<comment type="caution">
    <text evidence="21">The sequence shown here is derived from an EMBL/GenBank/DDBJ whole genome shotgun (WGS) entry which is preliminary data.</text>
</comment>
<evidence type="ECO:0000259" key="20">
    <source>
        <dbReference type="PROSITE" id="PS51057"/>
    </source>
</evidence>
<feature type="transmembrane region" description="Helical" evidence="17">
    <location>
        <begin position="1733"/>
        <end position="1756"/>
    </location>
</feature>
<dbReference type="GO" id="GO:0006355">
    <property type="term" value="P:regulation of DNA-templated transcription"/>
    <property type="evidence" value="ECO:0007669"/>
    <property type="project" value="InterPro"/>
</dbReference>
<comment type="subcellular location">
    <subcellularLocation>
        <location evidence="2">Membrane</location>
        <topology evidence="2">Single-pass type I membrane protein</topology>
    </subcellularLocation>
    <subcellularLocation>
        <location evidence="1">Nucleus</location>
    </subcellularLocation>
</comment>
<dbReference type="SUPFAM" id="SSF56112">
    <property type="entry name" value="Protein kinase-like (PK-like)"/>
    <property type="match status" value="1"/>
</dbReference>
<dbReference type="InterPro" id="IPR036116">
    <property type="entry name" value="FN3_sf"/>
</dbReference>
<keyword evidence="12 17" id="KW-1133">Transmembrane helix</keyword>
<keyword evidence="5 17" id="KW-0812">Transmembrane</keyword>
<feature type="domain" description="Paired" evidence="20">
    <location>
        <begin position="2455"/>
        <end position="2491"/>
    </location>
</feature>
<evidence type="ECO:0000256" key="2">
    <source>
        <dbReference type="ARBA" id="ARBA00004479"/>
    </source>
</evidence>
<evidence type="ECO:0000256" key="1">
    <source>
        <dbReference type="ARBA" id="ARBA00004123"/>
    </source>
</evidence>
<keyword evidence="13 17" id="KW-0472">Membrane</keyword>
<gene>
    <name evidence="21" type="ORF">CAUJ_LOCUS3009</name>
</gene>
<evidence type="ECO:0000256" key="4">
    <source>
        <dbReference type="ARBA" id="ARBA00022679"/>
    </source>
</evidence>
<dbReference type="GO" id="GO:0005886">
    <property type="term" value="C:plasma membrane"/>
    <property type="evidence" value="ECO:0007669"/>
    <property type="project" value="TreeGrafter"/>
</dbReference>
<keyword evidence="11" id="KW-0067">ATP-binding</keyword>
<dbReference type="PROSITE" id="PS00109">
    <property type="entry name" value="PROTEIN_KINASE_TYR"/>
    <property type="match status" value="1"/>
</dbReference>
<dbReference type="Gene3D" id="3.30.200.20">
    <property type="entry name" value="Phosphorylase Kinase, domain 1"/>
    <property type="match status" value="1"/>
</dbReference>
<dbReference type="InterPro" id="IPR057329">
    <property type="entry name" value="Beta-prop_Rol-3"/>
</dbReference>
<dbReference type="OrthoDB" id="65481at2759"/>